<keyword evidence="1" id="KW-0732">Signal</keyword>
<keyword evidence="3" id="KW-1185">Reference proteome</keyword>
<organism evidence="2 3">
    <name type="scientific">Nocardioides iriomotensis</name>
    <dbReference type="NCBI Taxonomy" id="715784"/>
    <lineage>
        <taxon>Bacteria</taxon>
        <taxon>Bacillati</taxon>
        <taxon>Actinomycetota</taxon>
        <taxon>Actinomycetes</taxon>
        <taxon>Propionibacteriales</taxon>
        <taxon>Nocardioidaceae</taxon>
        <taxon>Nocardioides</taxon>
    </lineage>
</organism>
<evidence type="ECO:0000313" key="3">
    <source>
        <dbReference type="Proteomes" id="UP000291189"/>
    </source>
</evidence>
<gene>
    <name evidence="2" type="ORF">ETU37_02180</name>
</gene>
<dbReference type="RefSeq" id="WP_129985241.1">
    <property type="nucleotide sequence ID" value="NZ_SDPU01000009.1"/>
</dbReference>
<comment type="caution">
    <text evidence="2">The sequence shown here is derived from an EMBL/GenBank/DDBJ whole genome shotgun (WGS) entry which is preliminary data.</text>
</comment>
<dbReference type="AlphaFoldDB" id="A0A4Q5J9Y3"/>
<accession>A0A4Q5J9Y3</accession>
<protein>
    <submittedName>
        <fullName evidence="2">Excalibur calcium-binding domain-containing protein</fullName>
    </submittedName>
</protein>
<evidence type="ECO:0000256" key="1">
    <source>
        <dbReference type="SAM" id="SignalP"/>
    </source>
</evidence>
<dbReference type="Proteomes" id="UP000291189">
    <property type="component" value="Unassembled WGS sequence"/>
</dbReference>
<sequence length="107" mass="11573">MNTKTKLSAAVLAITATTTLSISGPAEADHQGQDRTYPSCKSLNRDFKHGVGRRGAVDKTSSERVTNFTRNTRVYLLNDGPRTPGAAMGQGQYDLDRDNDGIACEKL</sequence>
<proteinExistence type="predicted"/>
<feature type="chain" id="PRO_5020549263" evidence="1">
    <location>
        <begin position="29"/>
        <end position="107"/>
    </location>
</feature>
<reference evidence="2 3" key="1">
    <citation type="submission" date="2019-01" db="EMBL/GenBank/DDBJ databases">
        <title>Nocardioides guangzhouensis sp. nov., an actinobacterium isolated from soil.</title>
        <authorList>
            <person name="Fu Y."/>
            <person name="Cai Y."/>
            <person name="Lin Z."/>
            <person name="Chen P."/>
        </authorList>
    </citation>
    <scope>NUCLEOTIDE SEQUENCE [LARGE SCALE GENOMIC DNA]</scope>
    <source>
        <strain evidence="2 3">NBRC 105384</strain>
    </source>
</reference>
<evidence type="ECO:0000313" key="2">
    <source>
        <dbReference type="EMBL" id="RYU14818.1"/>
    </source>
</evidence>
<name>A0A4Q5J9Y3_9ACTN</name>
<feature type="signal peptide" evidence="1">
    <location>
        <begin position="1"/>
        <end position="28"/>
    </location>
</feature>
<dbReference type="OrthoDB" id="2735480at2"/>
<dbReference type="EMBL" id="SDPU01000009">
    <property type="protein sequence ID" value="RYU14818.1"/>
    <property type="molecule type" value="Genomic_DNA"/>
</dbReference>